<dbReference type="Pfam" id="PF01757">
    <property type="entry name" value="Acyl_transf_3"/>
    <property type="match status" value="1"/>
</dbReference>
<keyword evidence="4" id="KW-0472">Membrane</keyword>
<dbReference type="RefSeq" id="WP_168523149.1">
    <property type="nucleotide sequence ID" value="NZ_JAAXLS010000069.1"/>
</dbReference>
<accession>A0ABX1JGG5</accession>
<dbReference type="SUPFAM" id="SSF53448">
    <property type="entry name" value="Nucleotide-diphospho-sugar transferases"/>
    <property type="match status" value="1"/>
</dbReference>
<dbReference type="Gene3D" id="3.90.550.10">
    <property type="entry name" value="Spore Coat Polysaccharide Biosynthesis Protein SpsA, Chain A"/>
    <property type="match status" value="1"/>
</dbReference>
<evidence type="ECO:0000259" key="5">
    <source>
        <dbReference type="PROSITE" id="PS51677"/>
    </source>
</evidence>
<feature type="transmembrane region" description="Helical" evidence="4">
    <location>
        <begin position="863"/>
        <end position="884"/>
    </location>
</feature>
<proteinExistence type="inferred from homology"/>
<feature type="transmembrane region" description="Helical" evidence="4">
    <location>
        <begin position="303"/>
        <end position="327"/>
    </location>
</feature>
<feature type="transmembrane region" description="Helical" evidence="4">
    <location>
        <begin position="622"/>
        <end position="642"/>
    </location>
</feature>
<feature type="transmembrane region" description="Helical" evidence="4">
    <location>
        <begin position="784"/>
        <end position="804"/>
    </location>
</feature>
<feature type="transmembrane region" description="Helical" evidence="4">
    <location>
        <begin position="952"/>
        <end position="969"/>
    </location>
</feature>
<feature type="domain" description="NodB homology" evidence="5">
    <location>
        <begin position="74"/>
        <end position="261"/>
    </location>
</feature>
<dbReference type="Pfam" id="PF13641">
    <property type="entry name" value="Glyco_tranf_2_3"/>
    <property type="match status" value="1"/>
</dbReference>
<dbReference type="InterPro" id="IPR002656">
    <property type="entry name" value="Acyl_transf_3_dom"/>
</dbReference>
<protein>
    <submittedName>
        <fullName evidence="6">Glycosyltransferase</fullName>
    </submittedName>
</protein>
<feature type="transmembrane region" description="Helical" evidence="4">
    <location>
        <begin position="1020"/>
        <end position="1040"/>
    </location>
</feature>
<organism evidence="6 7">
    <name type="scientific">Amycolatopsis acididurans</name>
    <dbReference type="NCBI Taxonomy" id="2724524"/>
    <lineage>
        <taxon>Bacteria</taxon>
        <taxon>Bacillati</taxon>
        <taxon>Actinomycetota</taxon>
        <taxon>Actinomycetes</taxon>
        <taxon>Pseudonocardiales</taxon>
        <taxon>Pseudonocardiaceae</taxon>
        <taxon>Amycolatopsis</taxon>
    </lineage>
</organism>
<feature type="transmembrane region" description="Helical" evidence="4">
    <location>
        <begin position="662"/>
        <end position="679"/>
    </location>
</feature>
<name>A0ABX1JGG5_9PSEU</name>
<keyword evidence="3" id="KW-0808">Transferase</keyword>
<evidence type="ECO:0000313" key="7">
    <source>
        <dbReference type="Proteomes" id="UP000715441"/>
    </source>
</evidence>
<dbReference type="Gene3D" id="3.20.20.370">
    <property type="entry name" value="Glycoside hydrolase/deacetylase"/>
    <property type="match status" value="1"/>
</dbReference>
<feature type="transmembrane region" description="Helical" evidence="4">
    <location>
        <begin position="835"/>
        <end position="856"/>
    </location>
</feature>
<dbReference type="PANTHER" id="PTHR43630">
    <property type="entry name" value="POLY-BETA-1,6-N-ACETYL-D-GLUCOSAMINE SYNTHASE"/>
    <property type="match status" value="1"/>
</dbReference>
<comment type="similarity">
    <text evidence="1">Belongs to the glycosyltransferase 2 family.</text>
</comment>
<evidence type="ECO:0000256" key="3">
    <source>
        <dbReference type="ARBA" id="ARBA00022679"/>
    </source>
</evidence>
<dbReference type="SUPFAM" id="SSF88713">
    <property type="entry name" value="Glycoside hydrolase/deacetylase"/>
    <property type="match status" value="1"/>
</dbReference>
<dbReference type="InterPro" id="IPR011330">
    <property type="entry name" value="Glyco_hydro/deAcase_b/a-brl"/>
</dbReference>
<keyword evidence="4" id="KW-0812">Transmembrane</keyword>
<dbReference type="PROSITE" id="PS51677">
    <property type="entry name" value="NODB"/>
    <property type="match status" value="1"/>
</dbReference>
<comment type="caution">
    <text evidence="6">The sequence shown here is derived from an EMBL/GenBank/DDBJ whole genome shotgun (WGS) entry which is preliminary data.</text>
</comment>
<gene>
    <name evidence="6" type="ORF">HFP15_39200</name>
</gene>
<dbReference type="EMBL" id="JAAXLS010000069">
    <property type="protein sequence ID" value="NKQ58888.1"/>
    <property type="molecule type" value="Genomic_DNA"/>
</dbReference>
<reference evidence="6 7" key="1">
    <citation type="submission" date="2020-04" db="EMBL/GenBank/DDBJ databases">
        <title>Novel species.</title>
        <authorList>
            <person name="Teo W.F.A."/>
            <person name="Lipun K."/>
            <person name="Srisuk N."/>
            <person name="Duangmal K."/>
        </authorList>
    </citation>
    <scope>NUCLEOTIDE SEQUENCE [LARGE SCALE GENOMIC DNA]</scope>
    <source>
        <strain evidence="6 7">K13G38</strain>
    </source>
</reference>
<dbReference type="InterPro" id="IPR002509">
    <property type="entry name" value="NODB_dom"/>
</dbReference>
<keyword evidence="7" id="KW-1185">Reference proteome</keyword>
<dbReference type="InterPro" id="IPR029044">
    <property type="entry name" value="Nucleotide-diphossugar_trans"/>
</dbReference>
<dbReference type="PANTHER" id="PTHR43630:SF1">
    <property type="entry name" value="POLY-BETA-1,6-N-ACETYL-D-GLUCOSAMINE SYNTHASE"/>
    <property type="match status" value="1"/>
</dbReference>
<feature type="transmembrane region" description="Helical" evidence="4">
    <location>
        <begin position="890"/>
        <end position="910"/>
    </location>
</feature>
<feature type="transmembrane region" description="Helical" evidence="4">
    <location>
        <begin position="922"/>
        <end position="940"/>
    </location>
</feature>
<feature type="transmembrane region" description="Helical" evidence="4">
    <location>
        <begin position="728"/>
        <end position="746"/>
    </location>
</feature>
<evidence type="ECO:0000256" key="4">
    <source>
        <dbReference type="SAM" id="Phobius"/>
    </source>
</evidence>
<evidence type="ECO:0000313" key="6">
    <source>
        <dbReference type="EMBL" id="NKQ58888.1"/>
    </source>
</evidence>
<evidence type="ECO:0000256" key="1">
    <source>
        <dbReference type="ARBA" id="ARBA00006739"/>
    </source>
</evidence>
<keyword evidence="2" id="KW-0328">Glycosyltransferase</keyword>
<feature type="transmembrane region" description="Helical" evidence="4">
    <location>
        <begin position="752"/>
        <end position="772"/>
    </location>
</feature>
<dbReference type="CDD" id="cd06423">
    <property type="entry name" value="CESA_like"/>
    <property type="match status" value="1"/>
</dbReference>
<sequence>MLRRIRMPWVFAGLMVCVLGVMLILAGYASAGITSDNLAHDPVGDSTVPSAVRDGGPVVDATRQPVTARSIPDKTIALTFDDGPDPTWTPQVLSILRKYHVPATFFVVGSRASSRPYLLREIRDAGSAVGLHTFTHPDLVDVGQWRMDREFYETQLALAGAAGVTSDLFRPPYSSSTDALDDLGYRTVLAAGSLGYVSVFTNEDSEDWQRPGVAAIIANATPQGQRGSIVLMHDSGGDRSETVAALDRYIPMMQARGYRFDTVSGAVGLPPANQPAPGSARIAGTFLVTAVGIALSLVTVLQWILLLVGVLVLVRLALMVIVARAHARRRHDPRHRWGPPVTEPVSLIVPAYNERANIEVAIRSFLAGRHPLEVVVVDDGSTDGTADLVESLALPRVRVIRRENGGKAAALNTGIALARHDLVIMVDGDTVFEPDTVHLLVQPFADPAVGAVAGNVKVANRDGFLTTLQHIEYVVGSNVDRRVHDRFQSMPTVPGAAGAFRRSALLEVGGVSQETLAEDTDLTIALGRAGWRVLYEEHAMAWTEVPATFRQLWRQRYRWTYGTMQAVWKHRHAIVERGPAGRVGRAGLLHVGAFQVLLPVTAPLIDVFFVYGLFFLDPGVTLLLWSLVMAIQAVGAVIAFRLDGEPLGPLWLLPAQQLVYRQLMYLVLGQSLIAAAAGVRVRWQRMRRIGVLEGIVRESTPRPAHTKVAQVRAPVPASAPPAAGRERWLDLAGVLALSAVVVYHITGARWLGVIPSTAVLFGLGGSLMARSMRARPVVDVVRDRIVAILPPLWVFGLVLVPLMLAHPWRQVSLSSLAFWVVPVLDPPVSDWSGDAASGVWFARAALWFVLLTPLLVRAVRRRPVVALSVPLALVAFDAVLGSPLSNAGPLAQAILDFGTFGSCWVLGVAHREGVFRRVRPEILVAAAVLAAGIGVAWLLARSHASPDVNNVPLAQALEGGALVLVVLMARPPMRWLTRIPLLAGAFAAINRRTLTVFLWHPVAPIVALWAEDRLGHWNSGLQTGFTVLAVLLPMIVLGRLENLVKQGPSRRTFTLPERTTTVGG</sequence>
<dbReference type="Pfam" id="PF01522">
    <property type="entry name" value="Polysacc_deac_1"/>
    <property type="match status" value="1"/>
</dbReference>
<keyword evidence="4" id="KW-1133">Transmembrane helix</keyword>
<dbReference type="Proteomes" id="UP000715441">
    <property type="component" value="Unassembled WGS sequence"/>
</dbReference>
<evidence type="ECO:0000256" key="2">
    <source>
        <dbReference type="ARBA" id="ARBA00022676"/>
    </source>
</evidence>